<sequence>MNNEQKHNILLEKADKLAWAIYTLTKQFPKEELFGMISQLRRAALSIPLNTIEGFARYSLGDHCRFLEIAYGSLKEIKYLLYFSFREKYVTQKEYEDTINLAEEVGKMLWKKIQTLRKKVG</sequence>
<dbReference type="InterPro" id="IPR036583">
    <property type="entry name" value="23S_rRNA_IVS_sf"/>
</dbReference>
<dbReference type="AlphaFoldDB" id="A0A2M8DNB1"/>
<dbReference type="InterPro" id="IPR012657">
    <property type="entry name" value="23S_rRNA-intervening_sequence"/>
</dbReference>
<dbReference type="SUPFAM" id="SSF158446">
    <property type="entry name" value="IVS-encoded protein-like"/>
    <property type="match status" value="1"/>
</dbReference>
<evidence type="ECO:0000313" key="1">
    <source>
        <dbReference type="EMBL" id="PJB99604.1"/>
    </source>
</evidence>
<reference evidence="2" key="1">
    <citation type="submission" date="2017-09" db="EMBL/GenBank/DDBJ databases">
        <title>Depth-based differentiation of microbial function through sediment-hosted aquifers and enrichment of novel symbionts in the deep terrestrial subsurface.</title>
        <authorList>
            <person name="Probst A.J."/>
            <person name="Ladd B."/>
            <person name="Jarett J.K."/>
            <person name="Geller-Mcgrath D.E."/>
            <person name="Sieber C.M.K."/>
            <person name="Emerson J.B."/>
            <person name="Anantharaman K."/>
            <person name="Thomas B.C."/>
            <person name="Malmstrom R."/>
            <person name="Stieglmeier M."/>
            <person name="Klingl A."/>
            <person name="Woyke T."/>
            <person name="Ryan C.M."/>
            <person name="Banfield J.F."/>
        </authorList>
    </citation>
    <scope>NUCLEOTIDE SEQUENCE [LARGE SCALE GENOMIC DNA]</scope>
</reference>
<dbReference type="EMBL" id="PFTB01000019">
    <property type="protein sequence ID" value="PJB99604.1"/>
    <property type="molecule type" value="Genomic_DNA"/>
</dbReference>
<protein>
    <submittedName>
        <fullName evidence="1">Four helix bundle protein</fullName>
    </submittedName>
</protein>
<organism evidence="1 2">
    <name type="scientific">Candidatus Nealsonbacteria bacterium CG_4_9_14_0_8_um_filter_35_12</name>
    <dbReference type="NCBI Taxonomy" id="1974692"/>
    <lineage>
        <taxon>Bacteria</taxon>
        <taxon>Candidatus Nealsoniibacteriota</taxon>
    </lineage>
</organism>
<dbReference type="NCBIfam" id="TIGR02436">
    <property type="entry name" value="four helix bundle protein"/>
    <property type="match status" value="1"/>
</dbReference>
<dbReference type="Pfam" id="PF05635">
    <property type="entry name" value="23S_rRNA_IVP"/>
    <property type="match status" value="1"/>
</dbReference>
<name>A0A2M8DNB1_9BACT</name>
<accession>A0A2M8DNB1</accession>
<dbReference type="PANTHER" id="PTHR38471">
    <property type="entry name" value="FOUR HELIX BUNDLE PROTEIN"/>
    <property type="match status" value="1"/>
</dbReference>
<proteinExistence type="predicted"/>
<dbReference type="Proteomes" id="UP000228875">
    <property type="component" value="Unassembled WGS sequence"/>
</dbReference>
<evidence type="ECO:0000313" key="2">
    <source>
        <dbReference type="Proteomes" id="UP000228875"/>
    </source>
</evidence>
<dbReference type="PANTHER" id="PTHR38471:SF2">
    <property type="entry name" value="FOUR HELIX BUNDLE PROTEIN"/>
    <property type="match status" value="1"/>
</dbReference>
<gene>
    <name evidence="1" type="ORF">CO077_00875</name>
</gene>
<dbReference type="Gene3D" id="1.20.1440.60">
    <property type="entry name" value="23S rRNA-intervening sequence"/>
    <property type="match status" value="1"/>
</dbReference>
<dbReference type="CDD" id="cd16377">
    <property type="entry name" value="23S_rRNA_IVP_like"/>
    <property type="match status" value="1"/>
</dbReference>
<comment type="caution">
    <text evidence="1">The sequence shown here is derived from an EMBL/GenBank/DDBJ whole genome shotgun (WGS) entry which is preliminary data.</text>
</comment>